<proteinExistence type="predicted"/>
<organism evidence="2 3">
    <name type="scientific">Nephila pilipes</name>
    <name type="common">Giant wood spider</name>
    <name type="synonym">Nephila maculata</name>
    <dbReference type="NCBI Taxonomy" id="299642"/>
    <lineage>
        <taxon>Eukaryota</taxon>
        <taxon>Metazoa</taxon>
        <taxon>Ecdysozoa</taxon>
        <taxon>Arthropoda</taxon>
        <taxon>Chelicerata</taxon>
        <taxon>Arachnida</taxon>
        <taxon>Araneae</taxon>
        <taxon>Araneomorphae</taxon>
        <taxon>Entelegynae</taxon>
        <taxon>Araneoidea</taxon>
        <taxon>Nephilidae</taxon>
        <taxon>Nephila</taxon>
    </lineage>
</organism>
<sequence length="113" mass="13058">MENLDVFKKVGYHCCKNDGHIQWNCNTLTKKRGKEEVSSVLQSTKEKWPTSSTNAPLQVQERSTMDSNPKRKSSLGEKERKLDNEIIMNERPLTLYFTKNNAQKEVKNPTEAE</sequence>
<protein>
    <submittedName>
        <fullName evidence="2">Uncharacterized protein</fullName>
    </submittedName>
</protein>
<comment type="caution">
    <text evidence="2">The sequence shown here is derived from an EMBL/GenBank/DDBJ whole genome shotgun (WGS) entry which is preliminary data.</text>
</comment>
<accession>A0A8X6TA25</accession>
<feature type="compositionally biased region" description="Basic and acidic residues" evidence="1">
    <location>
        <begin position="74"/>
        <end position="83"/>
    </location>
</feature>
<feature type="compositionally biased region" description="Polar residues" evidence="1">
    <location>
        <begin position="39"/>
        <end position="67"/>
    </location>
</feature>
<gene>
    <name evidence="2" type="ORF">NPIL_623081</name>
</gene>
<evidence type="ECO:0000256" key="1">
    <source>
        <dbReference type="SAM" id="MobiDB-lite"/>
    </source>
</evidence>
<evidence type="ECO:0000313" key="3">
    <source>
        <dbReference type="Proteomes" id="UP000887013"/>
    </source>
</evidence>
<reference evidence="2" key="1">
    <citation type="submission" date="2020-08" db="EMBL/GenBank/DDBJ databases">
        <title>Multicomponent nature underlies the extraordinary mechanical properties of spider dragline silk.</title>
        <authorList>
            <person name="Kono N."/>
            <person name="Nakamura H."/>
            <person name="Mori M."/>
            <person name="Yoshida Y."/>
            <person name="Ohtoshi R."/>
            <person name="Malay A.D."/>
            <person name="Moran D.A.P."/>
            <person name="Tomita M."/>
            <person name="Numata K."/>
            <person name="Arakawa K."/>
        </authorList>
    </citation>
    <scope>NUCLEOTIDE SEQUENCE</scope>
</reference>
<name>A0A8X6TA25_NEPPI</name>
<keyword evidence="3" id="KW-1185">Reference proteome</keyword>
<feature type="region of interest" description="Disordered" evidence="1">
    <location>
        <begin position="36"/>
        <end position="83"/>
    </location>
</feature>
<dbReference type="AlphaFoldDB" id="A0A8X6TA25"/>
<evidence type="ECO:0000313" key="2">
    <source>
        <dbReference type="EMBL" id="GFS86428.1"/>
    </source>
</evidence>
<dbReference type="Proteomes" id="UP000887013">
    <property type="component" value="Unassembled WGS sequence"/>
</dbReference>
<dbReference type="EMBL" id="BMAW01098772">
    <property type="protein sequence ID" value="GFS86428.1"/>
    <property type="molecule type" value="Genomic_DNA"/>
</dbReference>